<dbReference type="Proteomes" id="UP000475862">
    <property type="component" value="Unassembled WGS sequence"/>
</dbReference>
<protein>
    <submittedName>
        <fullName evidence="1">Uncharacterized protein</fullName>
    </submittedName>
</protein>
<reference evidence="1 2" key="1">
    <citation type="submission" date="2019-08" db="EMBL/GenBank/DDBJ databases">
        <title>The genome of the soybean aphid Biotype 1, its phylome, world population structure and adaptation to the North American continent.</title>
        <authorList>
            <person name="Giordano R."/>
            <person name="Donthu R.K."/>
            <person name="Hernandez A.G."/>
            <person name="Wright C.L."/>
            <person name="Zimin A.V."/>
        </authorList>
    </citation>
    <scope>NUCLEOTIDE SEQUENCE [LARGE SCALE GENOMIC DNA]</scope>
    <source>
        <tissue evidence="1">Whole aphids</tissue>
    </source>
</reference>
<evidence type="ECO:0000313" key="1">
    <source>
        <dbReference type="EMBL" id="KAE9525189.1"/>
    </source>
</evidence>
<organism evidence="1 2">
    <name type="scientific">Aphis glycines</name>
    <name type="common">Soybean aphid</name>
    <dbReference type="NCBI Taxonomy" id="307491"/>
    <lineage>
        <taxon>Eukaryota</taxon>
        <taxon>Metazoa</taxon>
        <taxon>Ecdysozoa</taxon>
        <taxon>Arthropoda</taxon>
        <taxon>Hexapoda</taxon>
        <taxon>Insecta</taxon>
        <taxon>Pterygota</taxon>
        <taxon>Neoptera</taxon>
        <taxon>Paraneoptera</taxon>
        <taxon>Hemiptera</taxon>
        <taxon>Sternorrhyncha</taxon>
        <taxon>Aphidomorpha</taxon>
        <taxon>Aphidoidea</taxon>
        <taxon>Aphididae</taxon>
        <taxon>Aphidini</taxon>
        <taxon>Aphis</taxon>
        <taxon>Aphis</taxon>
    </lineage>
</organism>
<evidence type="ECO:0000313" key="2">
    <source>
        <dbReference type="Proteomes" id="UP000475862"/>
    </source>
</evidence>
<name>A0A6G0T3P0_APHGL</name>
<keyword evidence="2" id="KW-1185">Reference proteome</keyword>
<accession>A0A6G0T3P0</accession>
<comment type="caution">
    <text evidence="1">The sequence shown here is derived from an EMBL/GenBank/DDBJ whole genome shotgun (WGS) entry which is preliminary data.</text>
</comment>
<dbReference type="AlphaFoldDB" id="A0A6G0T3P0"/>
<proteinExistence type="predicted"/>
<sequence length="198" mass="23010">MLLKQLNSLLVIRHPSKILVNFCSTLFLPQPSNHTEPTKLHNASRQQARMSIISYSIAKNHTNNLIIEMIISLNHHTTLKLFNNTKQGDGNFIYLEEKNRYRDTFKGYRRTIETLYSPLNFLILKILCIINLDQTFTRKLIRTLLCEKEIIYFLMEEKSTFIKLLKCLTDSPLLIAFHDIEISMRICCCIAVSNSSGE</sequence>
<dbReference type="EMBL" id="VYZN01000063">
    <property type="protein sequence ID" value="KAE9525189.1"/>
    <property type="molecule type" value="Genomic_DNA"/>
</dbReference>
<gene>
    <name evidence="1" type="ORF">AGLY_014433</name>
</gene>